<dbReference type="AlphaFoldDB" id="A0A4R1KCQ7"/>
<evidence type="ECO:0000256" key="1">
    <source>
        <dbReference type="SAM" id="SignalP"/>
    </source>
</evidence>
<feature type="signal peptide" evidence="1">
    <location>
        <begin position="1"/>
        <end position="16"/>
    </location>
</feature>
<reference evidence="2 3" key="1">
    <citation type="submission" date="2019-03" db="EMBL/GenBank/DDBJ databases">
        <title>Genomic Encyclopedia of Type Strains, Phase IV (KMG-IV): sequencing the most valuable type-strain genomes for metagenomic binning, comparative biology and taxonomic classification.</title>
        <authorList>
            <person name="Goeker M."/>
        </authorList>
    </citation>
    <scope>NUCLEOTIDE SEQUENCE [LARGE SCALE GENOMIC DNA]</scope>
    <source>
        <strain evidence="2 3">DSM 24984</strain>
    </source>
</reference>
<dbReference type="InterPro" id="IPR050682">
    <property type="entry name" value="ModA/WtpA"/>
</dbReference>
<dbReference type="EMBL" id="SMGG01000004">
    <property type="protein sequence ID" value="TCK60959.1"/>
    <property type="molecule type" value="Genomic_DNA"/>
</dbReference>
<dbReference type="GO" id="GO:0015689">
    <property type="term" value="P:molybdate ion transport"/>
    <property type="evidence" value="ECO:0007669"/>
    <property type="project" value="TreeGrafter"/>
</dbReference>
<dbReference type="Proteomes" id="UP000294614">
    <property type="component" value="Unassembled WGS sequence"/>
</dbReference>
<evidence type="ECO:0000313" key="3">
    <source>
        <dbReference type="Proteomes" id="UP000294614"/>
    </source>
</evidence>
<dbReference type="OrthoDB" id="9786399at2"/>
<keyword evidence="1" id="KW-0732">Signal</keyword>
<dbReference type="GO" id="GO:0030973">
    <property type="term" value="F:molybdate ion binding"/>
    <property type="evidence" value="ECO:0007669"/>
    <property type="project" value="TreeGrafter"/>
</dbReference>
<protein>
    <submittedName>
        <fullName evidence="2">Molybdate transport system substrate-binding protein</fullName>
    </submittedName>
</protein>
<keyword evidence="3" id="KW-1185">Reference proteome</keyword>
<proteinExistence type="predicted"/>
<dbReference type="Pfam" id="PF13531">
    <property type="entry name" value="SBP_bac_11"/>
    <property type="match status" value="1"/>
</dbReference>
<evidence type="ECO:0000313" key="2">
    <source>
        <dbReference type="EMBL" id="TCK60959.1"/>
    </source>
</evidence>
<sequence>MRIILAVYTLLFFCLAGCSPTEHPFAEQNGKKYILVYSSPVLSEPVAEIASVYEKSGDCAVDILTGGSAHQFRAIEISKKGDLFFTSVGEYADGLKEKGMASEPYTLGRNRLVYYVAYGNPMGIDGNLSWLENDSIRLVIGSYLTSGAGEQTHRTLQKAGILERVSESIDFLAPDSKSLLKSVADNEADLAVGWESLKYSTVSKGTRTIPIKSPYFGYVPVKAALLNFSVEKSCAEDFLKMAVSPQGLQIFSKYGIENKTK</sequence>
<feature type="chain" id="PRO_5020197968" evidence="1">
    <location>
        <begin position="17"/>
        <end position="261"/>
    </location>
</feature>
<dbReference type="SUPFAM" id="SSF53850">
    <property type="entry name" value="Periplasmic binding protein-like II"/>
    <property type="match status" value="1"/>
</dbReference>
<dbReference type="PANTHER" id="PTHR30632:SF0">
    <property type="entry name" value="SULFATE-BINDING PROTEIN"/>
    <property type="match status" value="1"/>
</dbReference>
<accession>A0A4R1KCQ7</accession>
<dbReference type="PANTHER" id="PTHR30632">
    <property type="entry name" value="MOLYBDATE-BINDING PERIPLASMIC PROTEIN"/>
    <property type="match status" value="1"/>
</dbReference>
<dbReference type="Gene3D" id="3.40.190.10">
    <property type="entry name" value="Periplasmic binding protein-like II"/>
    <property type="match status" value="2"/>
</dbReference>
<name>A0A4R1KCQ7_9BACT</name>
<organism evidence="2 3">
    <name type="scientific">Seleniivibrio woodruffii</name>
    <dbReference type="NCBI Taxonomy" id="1078050"/>
    <lineage>
        <taxon>Bacteria</taxon>
        <taxon>Pseudomonadati</taxon>
        <taxon>Deferribacterota</taxon>
        <taxon>Deferribacteres</taxon>
        <taxon>Deferribacterales</taxon>
        <taxon>Geovibrionaceae</taxon>
        <taxon>Seleniivibrio</taxon>
    </lineage>
</organism>
<comment type="caution">
    <text evidence="2">The sequence shown here is derived from an EMBL/GenBank/DDBJ whole genome shotgun (WGS) entry which is preliminary data.</text>
</comment>
<gene>
    <name evidence="2" type="ORF">C8D98_1840</name>
</gene>